<dbReference type="AlphaFoldDB" id="A0A519BBZ4"/>
<evidence type="ECO:0000313" key="1">
    <source>
        <dbReference type="EMBL" id="RZD14797.1"/>
    </source>
</evidence>
<accession>A0A519BBZ4</accession>
<protein>
    <recommendedName>
        <fullName evidence="3">Polymer-forming cytoskeletal protein</fullName>
    </recommendedName>
</protein>
<name>A0A519BBZ4_9DELT</name>
<dbReference type="EMBL" id="SGBD01000001">
    <property type="protein sequence ID" value="RZD14797.1"/>
    <property type="molecule type" value="Genomic_DNA"/>
</dbReference>
<gene>
    <name evidence="1" type="ORF">EVJ47_00480</name>
</gene>
<comment type="caution">
    <text evidence="1">The sequence shown here is derived from an EMBL/GenBank/DDBJ whole genome shotgun (WGS) entry which is preliminary data.</text>
</comment>
<sequence length="346" mass="38124">MNFIILILIFAFFIFLPFLPGIIELLAPLDNKPLPVKMDYSRDARYFGRSFKKILKDSLKKAGFQKGTAEIKLSSGLEKIEMIYSDFNSDKKNLDRILLISGNLITGHADNFNKEIFVEGNASFGNNSIIRAAAVTKDVEIDDNSKIMRWLDANGRIRACENTYLGISATCGEEFQLSKGCKFRRLLGNPILTLKDPSSVDHGLADNGRFDINNASISTTLNEIINEDMRYDEPVLINGNLIINGNLDINSEFTINGDIKASGNITIKTLKNVNILGNIISDSIITMAGNIKVGGNIFSQEEVYLEGVDVGDINKLKSVIAKKKLNLGNNVTIYGFVLTEGIGTVV</sequence>
<proteinExistence type="predicted"/>
<evidence type="ECO:0000313" key="2">
    <source>
        <dbReference type="Proteomes" id="UP000320813"/>
    </source>
</evidence>
<evidence type="ECO:0008006" key="3">
    <source>
        <dbReference type="Google" id="ProtNLM"/>
    </source>
</evidence>
<organism evidence="1 2">
    <name type="scientific">Candidatus Acidulodesulfobacterium ferriphilum</name>
    <dbReference type="NCBI Taxonomy" id="2597223"/>
    <lineage>
        <taxon>Bacteria</taxon>
        <taxon>Deltaproteobacteria</taxon>
        <taxon>Candidatus Acidulodesulfobacterales</taxon>
        <taxon>Candidatus Acidulodesulfobacterium</taxon>
    </lineage>
</organism>
<reference evidence="1 2" key="1">
    <citation type="submission" date="2019-01" db="EMBL/GenBank/DDBJ databases">
        <title>Insights into ecological role of a new deltaproteobacterial order Candidatus Sinidesulfobacterales (Sva0485) by metagenomics and metatranscriptomics.</title>
        <authorList>
            <person name="Tan S."/>
            <person name="Liu J."/>
            <person name="Fang Y."/>
            <person name="Hedlund B.P."/>
            <person name="Lian Z.H."/>
            <person name="Huang L.Y."/>
            <person name="Li J.T."/>
            <person name="Huang L.N."/>
            <person name="Li W.J."/>
            <person name="Jiang H.C."/>
            <person name="Dong H.L."/>
            <person name="Shu W.S."/>
        </authorList>
    </citation>
    <scope>NUCLEOTIDE SEQUENCE [LARGE SCALE GENOMIC DNA]</scope>
    <source>
        <strain evidence="1">AP3</strain>
    </source>
</reference>
<dbReference type="Proteomes" id="UP000320813">
    <property type="component" value="Unassembled WGS sequence"/>
</dbReference>